<dbReference type="PANTHER" id="PTHR43335:SF4">
    <property type="entry name" value="ABC TRANSPORTER, ATP-BINDING PROTEIN"/>
    <property type="match status" value="1"/>
</dbReference>
<dbReference type="Gene3D" id="3.40.50.1820">
    <property type="entry name" value="alpha/beta hydrolase"/>
    <property type="match status" value="1"/>
</dbReference>
<sequence>MRRVGRALAAAALAVLLAAGAATPAEAARSAASAERSFFVPVPEAPGSTARIRLDATLYTPATTPAPAVLLAHGFGQTKADLAPEARRLQAEGYVVLAYTARGFGDSGGRIGLDSLDGEVPDARAMVDVLAGDRAVERRGGDPLVGVVGGSYGGALALMLGATDRRIDTVVAAITWNDLADALAPPSAGTVEGSTSNPQRDFKVGWASRLFGAGIAGATTGCGRFTPAFCDLYGRLVTGGTATTADLALLGRSSPRAVLDGMRAPTLLLQGVQDRLFGLDQADANARQLRAAGAPFQVRWFAGGHDDGGIDGTDGLVDDWLADHLRESKAVRGRFSFSVPASATAFQEKRVADRYPGLGGTGATSIALAGGTQTVVNPPGGQPASITGIPGLGTTTSVGRTASSLLAAANPPAEAATFTSAPLSRGTVLAGAARTRLRIEPPDAGTVVLYAQLSVRTGDALRALPGGVAPIRVAVPAGGATVDVSLPATAWNLAPGDRLVLTVRTSDSQFLGSRTASSARIAVVGPVVLPEVAVTAALRTAGLPSTGVLIGIGAALLAALLLLVLGAVLGRRTSRVPPVREEEGPPLQIAGLVKRFRGGFLAVDDVGFTVERGQVLGLLGENGAGKTTTLRMVAGLLRPDAGTVRAFGLPLGPGSPALDRVGCFIEGPGFLPHLTGLRNLELYWAATGRPKREAHLEEALAVADLGGAIRKPVRGYSQGMRQRLAIAKAMLGLPDLLVLDEPTNGLDPPQITALRGVLQRYAAAGRTVVVSSHLLGEVERTCSHVVVMSHGRVVAAGPVESVAGEASELVLGVTDPARAAEAVRATGVESAAVHGDAIRVRPGAVPVETVVAAVVGAGVGVSSVSRGRHLEEAFLELIGATEPSS</sequence>
<dbReference type="EMBL" id="BAABLP010000002">
    <property type="protein sequence ID" value="GAA4741604.1"/>
    <property type="molecule type" value="Genomic_DNA"/>
</dbReference>
<dbReference type="InterPro" id="IPR003593">
    <property type="entry name" value="AAA+_ATPase"/>
</dbReference>
<keyword evidence="5" id="KW-0067">ATP-binding</keyword>
<dbReference type="InterPro" id="IPR013736">
    <property type="entry name" value="Xaa-Pro_dipept_C"/>
</dbReference>
<dbReference type="Pfam" id="PF02129">
    <property type="entry name" value="Peptidase_S15"/>
    <property type="match status" value="1"/>
</dbReference>
<dbReference type="PROSITE" id="PS00211">
    <property type="entry name" value="ABC_TRANSPORTER_1"/>
    <property type="match status" value="1"/>
</dbReference>
<dbReference type="Gene3D" id="2.60.120.260">
    <property type="entry name" value="Galactose-binding domain-like"/>
    <property type="match status" value="1"/>
</dbReference>
<evidence type="ECO:0000256" key="4">
    <source>
        <dbReference type="ARBA" id="ARBA00022801"/>
    </source>
</evidence>
<dbReference type="InterPro" id="IPR000073">
    <property type="entry name" value="AB_hydrolase_1"/>
</dbReference>
<dbReference type="SMART" id="SM00382">
    <property type="entry name" value="AAA"/>
    <property type="match status" value="1"/>
</dbReference>
<name>A0ABP8YYH6_9MICO</name>
<feature type="signal peptide" evidence="7">
    <location>
        <begin position="1"/>
        <end position="27"/>
    </location>
</feature>
<feature type="transmembrane region" description="Helical" evidence="6">
    <location>
        <begin position="548"/>
        <end position="570"/>
    </location>
</feature>
<accession>A0ABP8YYH6</accession>
<feature type="domain" description="ABC transporter" evidence="8">
    <location>
        <begin position="587"/>
        <end position="815"/>
    </location>
</feature>
<organism evidence="9 10">
    <name type="scientific">Amnibacterium soli</name>
    <dbReference type="NCBI Taxonomy" id="1282736"/>
    <lineage>
        <taxon>Bacteria</taxon>
        <taxon>Bacillati</taxon>
        <taxon>Actinomycetota</taxon>
        <taxon>Actinomycetes</taxon>
        <taxon>Micrococcales</taxon>
        <taxon>Microbacteriaceae</taxon>
        <taxon>Amnibacterium</taxon>
    </lineage>
</organism>
<dbReference type="InterPro" id="IPR008979">
    <property type="entry name" value="Galactose-bd-like_sf"/>
</dbReference>
<evidence type="ECO:0000259" key="8">
    <source>
        <dbReference type="PROSITE" id="PS50893"/>
    </source>
</evidence>
<evidence type="ECO:0000256" key="1">
    <source>
        <dbReference type="ARBA" id="ARBA00005417"/>
    </source>
</evidence>
<keyword evidence="4 9" id="KW-0378">Hydrolase</keyword>
<evidence type="ECO:0000256" key="5">
    <source>
        <dbReference type="ARBA" id="ARBA00022840"/>
    </source>
</evidence>
<keyword evidence="2" id="KW-0813">Transport</keyword>
<dbReference type="InterPro" id="IPR027417">
    <property type="entry name" value="P-loop_NTPase"/>
</dbReference>
<keyword evidence="3" id="KW-0547">Nucleotide-binding</keyword>
<evidence type="ECO:0000256" key="7">
    <source>
        <dbReference type="SAM" id="SignalP"/>
    </source>
</evidence>
<evidence type="ECO:0000256" key="2">
    <source>
        <dbReference type="ARBA" id="ARBA00022448"/>
    </source>
</evidence>
<evidence type="ECO:0000313" key="10">
    <source>
        <dbReference type="Proteomes" id="UP001500121"/>
    </source>
</evidence>
<dbReference type="Pfam" id="PF00005">
    <property type="entry name" value="ABC_tran"/>
    <property type="match status" value="1"/>
</dbReference>
<feature type="chain" id="PRO_5045667365" evidence="7">
    <location>
        <begin position="28"/>
        <end position="885"/>
    </location>
</feature>
<keyword evidence="6" id="KW-1133">Transmembrane helix</keyword>
<evidence type="ECO:0000256" key="3">
    <source>
        <dbReference type="ARBA" id="ARBA00022741"/>
    </source>
</evidence>
<gene>
    <name evidence="9" type="ORF">GCM10025783_10950</name>
</gene>
<comment type="similarity">
    <text evidence="1">Belongs to the ABC transporter superfamily.</text>
</comment>
<dbReference type="InterPro" id="IPR029058">
    <property type="entry name" value="AB_hydrolase_fold"/>
</dbReference>
<evidence type="ECO:0000256" key="6">
    <source>
        <dbReference type="SAM" id="Phobius"/>
    </source>
</evidence>
<comment type="caution">
    <text evidence="9">The sequence shown here is derived from an EMBL/GenBank/DDBJ whole genome shotgun (WGS) entry which is preliminary data.</text>
</comment>
<dbReference type="InterPro" id="IPR003439">
    <property type="entry name" value="ABC_transporter-like_ATP-bd"/>
</dbReference>
<dbReference type="PANTHER" id="PTHR43335">
    <property type="entry name" value="ABC TRANSPORTER, ATP-BINDING PROTEIN"/>
    <property type="match status" value="1"/>
</dbReference>
<keyword evidence="6" id="KW-0812">Transmembrane</keyword>
<dbReference type="InterPro" id="IPR000383">
    <property type="entry name" value="Xaa-Pro-like_dom"/>
</dbReference>
<reference evidence="10" key="1">
    <citation type="journal article" date="2019" name="Int. J. Syst. Evol. Microbiol.">
        <title>The Global Catalogue of Microorganisms (GCM) 10K type strain sequencing project: providing services to taxonomists for standard genome sequencing and annotation.</title>
        <authorList>
            <consortium name="The Broad Institute Genomics Platform"/>
            <consortium name="The Broad Institute Genome Sequencing Center for Infectious Disease"/>
            <person name="Wu L."/>
            <person name="Ma J."/>
        </authorList>
    </citation>
    <scope>NUCLEOTIDE SEQUENCE [LARGE SCALE GENOMIC DNA]</scope>
    <source>
        <strain evidence="10">JCM 19015</strain>
    </source>
</reference>
<dbReference type="SUPFAM" id="SSF53474">
    <property type="entry name" value="alpha/beta-Hydrolases"/>
    <property type="match status" value="1"/>
</dbReference>
<keyword evidence="10" id="KW-1185">Reference proteome</keyword>
<dbReference type="PRINTS" id="PR00111">
    <property type="entry name" value="ABHYDROLASE"/>
</dbReference>
<dbReference type="GO" id="GO:0016787">
    <property type="term" value="F:hydrolase activity"/>
    <property type="evidence" value="ECO:0007669"/>
    <property type="project" value="UniProtKB-KW"/>
</dbReference>
<dbReference type="RefSeq" id="WP_345480013.1">
    <property type="nucleotide sequence ID" value="NZ_BAABLP010000002.1"/>
</dbReference>
<dbReference type="InterPro" id="IPR017871">
    <property type="entry name" value="ABC_transporter-like_CS"/>
</dbReference>
<dbReference type="Proteomes" id="UP001500121">
    <property type="component" value="Unassembled WGS sequence"/>
</dbReference>
<keyword evidence="6" id="KW-0472">Membrane</keyword>
<dbReference type="Gene3D" id="3.40.50.300">
    <property type="entry name" value="P-loop containing nucleotide triphosphate hydrolases"/>
    <property type="match status" value="1"/>
</dbReference>
<dbReference type="SUPFAM" id="SSF52540">
    <property type="entry name" value="P-loop containing nucleoside triphosphate hydrolases"/>
    <property type="match status" value="1"/>
</dbReference>
<proteinExistence type="inferred from homology"/>
<protein>
    <submittedName>
        <fullName evidence="9">CocE/NonD family hydrolase</fullName>
    </submittedName>
</protein>
<dbReference type="PROSITE" id="PS50893">
    <property type="entry name" value="ABC_TRANSPORTER_2"/>
    <property type="match status" value="1"/>
</dbReference>
<evidence type="ECO:0000313" key="9">
    <source>
        <dbReference type="EMBL" id="GAA4741604.1"/>
    </source>
</evidence>
<keyword evidence="7" id="KW-0732">Signal</keyword>
<dbReference type="SMART" id="SM00939">
    <property type="entry name" value="PepX_C"/>
    <property type="match status" value="1"/>
</dbReference>
<dbReference type="SUPFAM" id="SSF49785">
    <property type="entry name" value="Galactose-binding domain-like"/>
    <property type="match status" value="1"/>
</dbReference>